<protein>
    <submittedName>
        <fullName evidence="2">Uncharacterized protein</fullName>
    </submittedName>
</protein>
<dbReference type="AlphaFoldDB" id="A0ABD6ES37"/>
<name>A0ABD6ES37_9BILA</name>
<accession>A0ABD6ES37</accession>
<organism evidence="2 3">
    <name type="scientific">Gnathostoma spinigerum</name>
    <dbReference type="NCBI Taxonomy" id="75299"/>
    <lineage>
        <taxon>Eukaryota</taxon>
        <taxon>Metazoa</taxon>
        <taxon>Ecdysozoa</taxon>
        <taxon>Nematoda</taxon>
        <taxon>Chromadorea</taxon>
        <taxon>Rhabditida</taxon>
        <taxon>Spirurina</taxon>
        <taxon>Gnathostomatomorpha</taxon>
        <taxon>Gnathostomatoidea</taxon>
        <taxon>Gnathostomatidae</taxon>
        <taxon>Gnathostoma</taxon>
    </lineage>
</organism>
<feature type="signal peptide" evidence="1">
    <location>
        <begin position="1"/>
        <end position="22"/>
    </location>
</feature>
<gene>
    <name evidence="2" type="ORF">AB6A40_008850</name>
</gene>
<keyword evidence="3" id="KW-1185">Reference proteome</keyword>
<sequence length="362" mass="41355">MALLMTATKALFVHGTAVGVVGMEFMADTLVRTMAKIGCSPADLRNWCFLLDEHAYVVYSSNNNTRYDNLFTTNSPDRNHNILGQWFGEVNRITERTMSLLIKNNFYTETKYVDYQATCKHDHTRRMLIGSASRCVSSVVKMIVWMVVRLWRFLWNFSAFSTITSLLQPISAYTATFHGGEERFSCDMSATFYLANWGEEGWSGRRQPQSAALISSGLSERPCRHNSAKCAVKMYASWVRGTNLLLVVISQTNAITTGSCYDKTQCPLSAEFQHSFSEVYNASGKQIAINLELSDPLSENPEFDHRCRHIRSKHRKIPSKCIPSDYDESDLPCSNCFLSLKRQWLYSLFCFPVLYLYQHLIF</sequence>
<comment type="caution">
    <text evidence="2">The sequence shown here is derived from an EMBL/GenBank/DDBJ whole genome shotgun (WGS) entry which is preliminary data.</text>
</comment>
<evidence type="ECO:0000313" key="2">
    <source>
        <dbReference type="EMBL" id="MFH4982141.1"/>
    </source>
</evidence>
<proteinExistence type="predicted"/>
<reference evidence="2 3" key="1">
    <citation type="submission" date="2024-08" db="EMBL/GenBank/DDBJ databases">
        <title>Gnathostoma spinigerum genome.</title>
        <authorList>
            <person name="Gonzalez-Bertolin B."/>
            <person name="Monzon S."/>
            <person name="Zaballos A."/>
            <person name="Jimenez P."/>
            <person name="Dekumyoy P."/>
            <person name="Varona S."/>
            <person name="Cuesta I."/>
            <person name="Sumanam S."/>
            <person name="Adisakwattana P."/>
            <person name="Gasser R.B."/>
            <person name="Hernandez-Gonzalez A."/>
            <person name="Young N.D."/>
            <person name="Perteguer M.J."/>
        </authorList>
    </citation>
    <scope>NUCLEOTIDE SEQUENCE [LARGE SCALE GENOMIC DNA]</scope>
    <source>
        <strain evidence="2">AL3</strain>
        <tissue evidence="2">Liver</tissue>
    </source>
</reference>
<evidence type="ECO:0000313" key="3">
    <source>
        <dbReference type="Proteomes" id="UP001608902"/>
    </source>
</evidence>
<dbReference type="EMBL" id="JBGFUD010008564">
    <property type="protein sequence ID" value="MFH4982141.1"/>
    <property type="molecule type" value="Genomic_DNA"/>
</dbReference>
<keyword evidence="1" id="KW-0732">Signal</keyword>
<evidence type="ECO:0000256" key="1">
    <source>
        <dbReference type="SAM" id="SignalP"/>
    </source>
</evidence>
<feature type="chain" id="PRO_5044839747" evidence="1">
    <location>
        <begin position="23"/>
        <end position="362"/>
    </location>
</feature>
<dbReference type="Proteomes" id="UP001608902">
    <property type="component" value="Unassembled WGS sequence"/>
</dbReference>